<dbReference type="EC" id="3.2.1.8" evidence="3"/>
<evidence type="ECO:0000259" key="11">
    <source>
        <dbReference type="PROSITE" id="PS51760"/>
    </source>
</evidence>
<keyword evidence="8" id="KW-0326">Glycosidase</keyword>
<dbReference type="GO" id="GO:0031176">
    <property type="term" value="F:endo-1,4-beta-xylanase activity"/>
    <property type="evidence" value="ECO:0007669"/>
    <property type="project" value="UniProtKB-EC"/>
</dbReference>
<dbReference type="PANTHER" id="PTHR31490">
    <property type="entry name" value="GLYCOSYL HYDROLASE"/>
    <property type="match status" value="1"/>
</dbReference>
<evidence type="ECO:0000256" key="5">
    <source>
        <dbReference type="ARBA" id="ARBA00022729"/>
    </source>
</evidence>
<comment type="catalytic activity">
    <reaction evidence="1">
        <text>Endohydrolysis of (1-&gt;4)-beta-D-xylosidic linkages in xylans.</text>
        <dbReference type="EC" id="3.2.1.8"/>
    </reaction>
</comment>
<dbReference type="InterPro" id="IPR001000">
    <property type="entry name" value="GH10_dom"/>
</dbReference>
<feature type="compositionally biased region" description="Polar residues" evidence="10">
    <location>
        <begin position="35"/>
        <end position="48"/>
    </location>
</feature>
<dbReference type="SUPFAM" id="SSF51445">
    <property type="entry name" value="(Trans)glycosidases"/>
    <property type="match status" value="1"/>
</dbReference>
<comment type="similarity">
    <text evidence="2">Belongs to the glycosyl hydrolase 10 (cellulase F) family.</text>
</comment>
<proteinExistence type="inferred from homology"/>
<dbReference type="PANTHER" id="PTHR31490:SF88">
    <property type="entry name" value="BETA-XYLANASE"/>
    <property type="match status" value="1"/>
</dbReference>
<dbReference type="EMBL" id="RRCH01000028">
    <property type="protein sequence ID" value="RRJ29502.1"/>
    <property type="molecule type" value="Genomic_DNA"/>
</dbReference>
<evidence type="ECO:0000256" key="2">
    <source>
        <dbReference type="ARBA" id="ARBA00007495"/>
    </source>
</evidence>
<evidence type="ECO:0000256" key="4">
    <source>
        <dbReference type="ARBA" id="ARBA00022651"/>
    </source>
</evidence>
<dbReference type="Gene3D" id="3.20.20.80">
    <property type="entry name" value="Glycosidases"/>
    <property type="match status" value="1"/>
</dbReference>
<sequence>MTQESPNTETEEPKRNDEADQNVDHPVACGRDSESSVGENGRGASSESFVKGCVSESGIIGRRDYLRVLGSASVAGLIGSPTGTATAQSTFDEAAADQRIRETQMGSLMIEVVDTNGAPINGASVNVEMQEHDFGFGTALGADQLINQTSDGDPYREHLLDLFNTAVLGNQMKWRFWEENQSLADAAVDWLDQHGFRIRGHTCIWGAPDAYAIPADILTAIENDDGQTVRNRSLQHIRDIITHYGEQIEEWDVVNEALHRGQLHSAVYPGQINLDDLPAGEIQPWRSPLLADWYAEAQSVIDENGLDVGICTNDYNTLTWAYARERYASQLEFLGNQGIDLDGIGLQGHIGPTLGSGDPWSYARINQMFDHYAGFGATQRVTEFDMAGSDWSGHQQRADVMERYLKTAFGHPDVTDFLIWGMWDTTHWRSEAPFFEEDWSTKPAYDVYTGLVFDEWWTSESGTTDGSGSYVVDAFLGQHKITAETDSDSATTSVAVTDSSGTTTVTITIDASGTGDELVVNDYDGSPAWPGTNDLGQWCGGGSFQNGSGSVSNGALVVEYDDGGWLQEQINQDVSDYSTLVLDVSGATGGEESEISLSMGGASGLLSDLTSDSIGTSTSSVAVDLEAAGVDRTASSLSIRLNFWQGGTSTLTIEEIRLE</sequence>
<evidence type="ECO:0000256" key="8">
    <source>
        <dbReference type="ARBA" id="ARBA00023295"/>
    </source>
</evidence>
<dbReference type="Proteomes" id="UP000282322">
    <property type="component" value="Unassembled WGS sequence"/>
</dbReference>
<gene>
    <name evidence="12" type="ORF">EIK79_12760</name>
</gene>
<evidence type="ECO:0000256" key="6">
    <source>
        <dbReference type="ARBA" id="ARBA00022801"/>
    </source>
</evidence>
<dbReference type="InterPro" id="IPR017853">
    <property type="entry name" value="GH"/>
</dbReference>
<name>A0A3P3R7R4_9EURY</name>
<evidence type="ECO:0000313" key="12">
    <source>
        <dbReference type="EMBL" id="RRJ29502.1"/>
    </source>
</evidence>
<keyword evidence="6" id="KW-0378">Hydrolase</keyword>
<dbReference type="PRINTS" id="PR00134">
    <property type="entry name" value="GLHYDRLASE10"/>
</dbReference>
<evidence type="ECO:0000313" key="13">
    <source>
        <dbReference type="Proteomes" id="UP000282322"/>
    </source>
</evidence>
<keyword evidence="7" id="KW-0119">Carbohydrate metabolism</keyword>
<organism evidence="12 13">
    <name type="scientific">Halocatena pleomorpha</name>
    <dbReference type="NCBI Taxonomy" id="1785090"/>
    <lineage>
        <taxon>Archaea</taxon>
        <taxon>Methanobacteriati</taxon>
        <taxon>Methanobacteriota</taxon>
        <taxon>Stenosarchaea group</taxon>
        <taxon>Halobacteria</taxon>
        <taxon>Halobacteriales</taxon>
        <taxon>Natronomonadaceae</taxon>
        <taxon>Halocatena</taxon>
    </lineage>
</organism>
<feature type="region of interest" description="Disordered" evidence="10">
    <location>
        <begin position="1"/>
        <end position="48"/>
    </location>
</feature>
<keyword evidence="5" id="KW-0732">Signal</keyword>
<dbReference type="OrthoDB" id="117332at2157"/>
<dbReference type="PROSITE" id="PS51760">
    <property type="entry name" value="GH10_2"/>
    <property type="match status" value="1"/>
</dbReference>
<dbReference type="SMR" id="A0A3P3R7R4"/>
<dbReference type="AlphaFoldDB" id="A0A3P3R7R4"/>
<dbReference type="RefSeq" id="WP_124955491.1">
    <property type="nucleotide sequence ID" value="NZ_RRCH01000028.1"/>
</dbReference>
<evidence type="ECO:0000256" key="1">
    <source>
        <dbReference type="ARBA" id="ARBA00000681"/>
    </source>
</evidence>
<protein>
    <recommendedName>
        <fullName evidence="3">endo-1,4-beta-xylanase</fullName>
        <ecNumber evidence="3">3.2.1.8</ecNumber>
    </recommendedName>
</protein>
<dbReference type="InterPro" id="IPR044846">
    <property type="entry name" value="GH10"/>
</dbReference>
<evidence type="ECO:0000256" key="10">
    <source>
        <dbReference type="SAM" id="MobiDB-lite"/>
    </source>
</evidence>
<evidence type="ECO:0000256" key="7">
    <source>
        <dbReference type="ARBA" id="ARBA00023277"/>
    </source>
</evidence>
<comment type="caution">
    <text evidence="12">The sequence shown here is derived from an EMBL/GenBank/DDBJ whole genome shotgun (WGS) entry which is preliminary data.</text>
</comment>
<evidence type="ECO:0000256" key="3">
    <source>
        <dbReference type="ARBA" id="ARBA00012590"/>
    </source>
</evidence>
<evidence type="ECO:0000256" key="9">
    <source>
        <dbReference type="ARBA" id="ARBA00023326"/>
    </source>
</evidence>
<keyword evidence="4" id="KW-0858">Xylan degradation</keyword>
<dbReference type="Pfam" id="PF00331">
    <property type="entry name" value="Glyco_hydro_10"/>
    <property type="match status" value="1"/>
</dbReference>
<dbReference type="SMART" id="SM00633">
    <property type="entry name" value="Glyco_10"/>
    <property type="match status" value="1"/>
</dbReference>
<keyword evidence="9" id="KW-0624">Polysaccharide degradation</keyword>
<dbReference type="GO" id="GO:0045493">
    <property type="term" value="P:xylan catabolic process"/>
    <property type="evidence" value="ECO:0007669"/>
    <property type="project" value="UniProtKB-KW"/>
</dbReference>
<accession>A0A3P3R7R4</accession>
<reference evidence="12 13" key="1">
    <citation type="submission" date="2018-11" db="EMBL/GenBank/DDBJ databases">
        <title>Taxonoimc description of Halomarina strain SPP-AMP-1.</title>
        <authorList>
            <person name="Pal Y."/>
            <person name="Srinivasana K."/>
            <person name="Verma A."/>
            <person name="Kumar P."/>
        </authorList>
    </citation>
    <scope>NUCLEOTIDE SEQUENCE [LARGE SCALE GENOMIC DNA]</scope>
    <source>
        <strain evidence="12 13">SPP-AMP-1</strain>
    </source>
</reference>
<keyword evidence="13" id="KW-1185">Reference proteome</keyword>
<feature type="domain" description="GH10" evidence="11">
    <location>
        <begin position="139"/>
        <end position="451"/>
    </location>
</feature>